<comment type="caution">
    <text evidence="3">The sequence shown here is derived from an EMBL/GenBank/DDBJ whole genome shotgun (WGS) entry which is preliminary data.</text>
</comment>
<proteinExistence type="predicted"/>
<evidence type="ECO:0000313" key="4">
    <source>
        <dbReference type="Proteomes" id="UP000318571"/>
    </source>
</evidence>
<evidence type="ECO:0000256" key="1">
    <source>
        <dbReference type="SAM" id="MobiDB-lite"/>
    </source>
</evidence>
<sequence>MESIEEAEEWIQSLSVETYETLENGEEHLESRRNDPSSEGGSIQGSSRSAESTERKPLLIKQAQEALSEQKKEPLSGHPVSSDELRRAKKSVMDLKHESEVYARGQARLNQEYGALKHPEGTEEQQKMEELEKVLTALSIEKTTSQETSLNSSPNCRGGVTKANFNPCREFEADYEKAINQYLERDFAQKMYEHSPEQEPEPGDPRLGKGQFFSPH</sequence>
<dbReference type="EMBL" id="VCGU01000003">
    <property type="protein sequence ID" value="TRY78632.1"/>
    <property type="molecule type" value="Genomic_DNA"/>
</dbReference>
<dbReference type="Proteomes" id="UP000318571">
    <property type="component" value="Chromosome 11"/>
</dbReference>
<evidence type="ECO:0000259" key="2">
    <source>
        <dbReference type="PROSITE" id="PS50003"/>
    </source>
</evidence>
<keyword evidence="4" id="KW-1185">Reference proteome</keyword>
<feature type="region of interest" description="Disordered" evidence="1">
    <location>
        <begin position="1"/>
        <end position="92"/>
    </location>
</feature>
<feature type="region of interest" description="Disordered" evidence="1">
    <location>
        <begin position="188"/>
        <end position="216"/>
    </location>
</feature>
<organism evidence="3 4">
    <name type="scientific">Tigriopus californicus</name>
    <name type="common">Marine copepod</name>
    <dbReference type="NCBI Taxonomy" id="6832"/>
    <lineage>
        <taxon>Eukaryota</taxon>
        <taxon>Metazoa</taxon>
        <taxon>Ecdysozoa</taxon>
        <taxon>Arthropoda</taxon>
        <taxon>Crustacea</taxon>
        <taxon>Multicrustacea</taxon>
        <taxon>Hexanauplia</taxon>
        <taxon>Copepoda</taxon>
        <taxon>Harpacticoida</taxon>
        <taxon>Harpacticidae</taxon>
        <taxon>Tigriopus</taxon>
    </lineage>
</organism>
<name>A0A553PLT0_TIGCA</name>
<evidence type="ECO:0000313" key="3">
    <source>
        <dbReference type="EMBL" id="TRY78632.1"/>
    </source>
</evidence>
<feature type="compositionally biased region" description="Basic and acidic residues" evidence="1">
    <location>
        <begin position="188"/>
        <end position="207"/>
    </location>
</feature>
<dbReference type="InterPro" id="IPR001849">
    <property type="entry name" value="PH_domain"/>
</dbReference>
<protein>
    <recommendedName>
        <fullName evidence="2">PH domain-containing protein</fullName>
    </recommendedName>
</protein>
<feature type="compositionally biased region" description="Basic and acidic residues" evidence="1">
    <location>
        <begin position="25"/>
        <end position="36"/>
    </location>
</feature>
<reference evidence="3 4" key="1">
    <citation type="journal article" date="2018" name="Nat. Ecol. Evol.">
        <title>Genomic signatures of mitonuclear coevolution across populations of Tigriopus californicus.</title>
        <authorList>
            <person name="Barreto F.S."/>
            <person name="Watson E.T."/>
            <person name="Lima T.G."/>
            <person name="Willett C.S."/>
            <person name="Edmands S."/>
            <person name="Li W."/>
            <person name="Burton R.S."/>
        </authorList>
    </citation>
    <scope>NUCLEOTIDE SEQUENCE [LARGE SCALE GENOMIC DNA]</scope>
    <source>
        <strain evidence="3 4">San Diego</strain>
    </source>
</reference>
<feature type="domain" description="PH" evidence="2">
    <location>
        <begin position="1"/>
        <end position="19"/>
    </location>
</feature>
<dbReference type="PROSITE" id="PS50003">
    <property type="entry name" value="PH_DOMAIN"/>
    <property type="match status" value="1"/>
</dbReference>
<dbReference type="AlphaFoldDB" id="A0A553PLT0"/>
<feature type="compositionally biased region" description="Polar residues" evidence="1">
    <location>
        <begin position="37"/>
        <end position="50"/>
    </location>
</feature>
<accession>A0A553PLT0</accession>
<feature type="compositionally biased region" description="Basic and acidic residues" evidence="1">
    <location>
        <begin position="68"/>
        <end position="92"/>
    </location>
</feature>
<gene>
    <name evidence="3" type="ORF">TCAL_14437</name>
</gene>